<sequence length="89" mass="10788">MREAIERLTQELYEKNQSLTLEEARSWVELLWEDFEATRAKAGRSYQGEEVTEKIVRHWVHQYGGKLQEFMKNNPKYQDKIYRGEDKLH</sequence>
<comment type="caution">
    <text evidence="1">The sequence shown here is derived from an EMBL/GenBank/DDBJ whole genome shotgun (WGS) entry which is preliminary data.</text>
</comment>
<proteinExistence type="predicted"/>
<dbReference type="EMBL" id="APML01000076">
    <property type="protein sequence ID" value="ENH95758.1"/>
    <property type="molecule type" value="Genomic_DNA"/>
</dbReference>
<evidence type="ECO:0000313" key="2">
    <source>
        <dbReference type="Proteomes" id="UP000012283"/>
    </source>
</evidence>
<evidence type="ECO:0000313" key="1">
    <source>
        <dbReference type="EMBL" id="ENH95758.1"/>
    </source>
</evidence>
<dbReference type="OrthoDB" id="2361637at2"/>
<dbReference type="InterPro" id="IPR026952">
    <property type="entry name" value="WVELL"/>
</dbReference>
<dbReference type="RefSeq" id="WP_003473748.1">
    <property type="nucleotide sequence ID" value="NZ_APML01000076.1"/>
</dbReference>
<keyword evidence="2" id="KW-1185">Reference proteome</keyword>
<evidence type="ECO:0008006" key="3">
    <source>
        <dbReference type="Google" id="ProtNLM"/>
    </source>
</evidence>
<dbReference type="STRING" id="1308866.J416_14382"/>
<organism evidence="1 2">
    <name type="scientific">Gracilibacillus halophilus YIM-C55.5</name>
    <dbReference type="NCBI Taxonomy" id="1308866"/>
    <lineage>
        <taxon>Bacteria</taxon>
        <taxon>Bacillati</taxon>
        <taxon>Bacillota</taxon>
        <taxon>Bacilli</taxon>
        <taxon>Bacillales</taxon>
        <taxon>Bacillaceae</taxon>
        <taxon>Gracilibacillus</taxon>
    </lineage>
</organism>
<reference evidence="1 2" key="1">
    <citation type="submission" date="2013-03" db="EMBL/GenBank/DDBJ databases">
        <title>Draft genome sequence of Gracibacillus halophilus YIM-C55.5, a moderately halophilic and thermophilic organism from the Xiaochaidamu salt lake.</title>
        <authorList>
            <person name="Sugumar T."/>
            <person name="Polireddy D.R."/>
            <person name="Antony A."/>
            <person name="Madhava Y.R."/>
            <person name="Sivakumar N."/>
        </authorList>
    </citation>
    <scope>NUCLEOTIDE SEQUENCE [LARGE SCALE GENOMIC DNA]</scope>
    <source>
        <strain evidence="1 2">YIM-C55.5</strain>
    </source>
</reference>
<protein>
    <recommendedName>
        <fullName evidence="3">WVELL protein</fullName>
    </recommendedName>
</protein>
<dbReference type="Pfam" id="PF14043">
    <property type="entry name" value="WVELL"/>
    <property type="match status" value="1"/>
</dbReference>
<gene>
    <name evidence="1" type="ORF">J416_14382</name>
</gene>
<dbReference type="PATRIC" id="fig|1308866.3.peg.2897"/>
<name>N4W6C0_9BACI</name>
<dbReference type="AlphaFoldDB" id="N4W6C0"/>
<accession>N4W6C0</accession>
<dbReference type="eggNOG" id="ENOG50330II">
    <property type="taxonomic scope" value="Bacteria"/>
</dbReference>
<dbReference type="Proteomes" id="UP000012283">
    <property type="component" value="Unassembled WGS sequence"/>
</dbReference>